<dbReference type="InterPro" id="IPR051126">
    <property type="entry name" value="Thiosulfate_sulfurtransferase"/>
</dbReference>
<evidence type="ECO:0000259" key="3">
    <source>
        <dbReference type="PROSITE" id="PS50206"/>
    </source>
</evidence>
<dbReference type="SUPFAM" id="SSF52821">
    <property type="entry name" value="Rhodanese/Cell cycle control phosphatase"/>
    <property type="match status" value="2"/>
</dbReference>
<organism evidence="4 5">
    <name type="scientific">Stappia taiwanensis</name>
    <dbReference type="NCBI Taxonomy" id="992267"/>
    <lineage>
        <taxon>Bacteria</taxon>
        <taxon>Pseudomonadati</taxon>
        <taxon>Pseudomonadota</taxon>
        <taxon>Alphaproteobacteria</taxon>
        <taxon>Hyphomicrobiales</taxon>
        <taxon>Stappiaceae</taxon>
        <taxon>Stappia</taxon>
    </lineage>
</organism>
<feature type="chain" id="PRO_5033060169" evidence="2">
    <location>
        <begin position="26"/>
        <end position="320"/>
    </location>
</feature>
<dbReference type="InterPro" id="IPR001763">
    <property type="entry name" value="Rhodanese-like_dom"/>
</dbReference>
<dbReference type="InterPro" id="IPR036873">
    <property type="entry name" value="Rhodanese-like_dom_sf"/>
</dbReference>
<dbReference type="Proteomes" id="UP000559404">
    <property type="component" value="Unassembled WGS sequence"/>
</dbReference>
<reference evidence="4 5" key="2">
    <citation type="submission" date="2020-08" db="EMBL/GenBank/DDBJ databases">
        <title>Stappia taiwanensis sp. nov., isolated from a coastal thermal spring.</title>
        <authorList>
            <person name="Kampfer P."/>
        </authorList>
    </citation>
    <scope>NUCLEOTIDE SEQUENCE [LARGE SCALE GENOMIC DNA]</scope>
    <source>
        <strain evidence="4 5">DSM 23284</strain>
    </source>
</reference>
<dbReference type="RefSeq" id="WP_181758329.1">
    <property type="nucleotide sequence ID" value="NZ_BMCR01000001.1"/>
</dbReference>
<dbReference type="PANTHER" id="PTHR43855:SF1">
    <property type="entry name" value="THIOSULFATE SULFURTRANSFERASE"/>
    <property type="match status" value="1"/>
</dbReference>
<evidence type="ECO:0000256" key="1">
    <source>
        <dbReference type="ARBA" id="ARBA00022737"/>
    </source>
</evidence>
<keyword evidence="4" id="KW-0808">Transferase</keyword>
<proteinExistence type="predicted"/>
<sequence length="320" mass="34398">MALLRHIIGALAIAVVMAQAPAAMAAPAVTPLVSTDWLAANLDRDDVLVLDIRSKGAKSGEEDYLKGHIPGALRSAYPGYWRTNRGSVTGVLPSVDKLEAALSELGVSERKAVVIVPAGTDSTEFGSAARIYWTLKYLGHEAVAILDGGHAAWVAEKRPLETGAVTPHGDMFVADIQPELLVSTSDVAERMQSSAILVDGRPEAQFSGKAKHPNATRFGRIPGAQSLDQAQFFDAAHGRLKDKTTLASLVPPTLADANVEIVSYCNTGHWAATNWFVLREVLGHKNVTLYDDSMVGWSQDEALPMASERSMLDDIKAWFN</sequence>
<dbReference type="PROSITE" id="PS50206">
    <property type="entry name" value="RHODANESE_3"/>
    <property type="match status" value="2"/>
</dbReference>
<evidence type="ECO:0000313" key="5">
    <source>
        <dbReference type="Proteomes" id="UP000559404"/>
    </source>
</evidence>
<gene>
    <name evidence="4" type="ORF">H1W37_00605</name>
</gene>
<evidence type="ECO:0000313" key="4">
    <source>
        <dbReference type="EMBL" id="MBA4610133.1"/>
    </source>
</evidence>
<comment type="caution">
    <text evidence="4">The sequence shown here is derived from an EMBL/GenBank/DDBJ whole genome shotgun (WGS) entry which is preliminary data.</text>
</comment>
<dbReference type="PANTHER" id="PTHR43855">
    <property type="entry name" value="THIOSULFATE SULFURTRANSFERASE"/>
    <property type="match status" value="1"/>
</dbReference>
<dbReference type="Pfam" id="PF00581">
    <property type="entry name" value="Rhodanese"/>
    <property type="match status" value="2"/>
</dbReference>
<dbReference type="AlphaFoldDB" id="A0A838XSZ0"/>
<keyword evidence="2" id="KW-0732">Signal</keyword>
<dbReference type="EMBL" id="JACEON010000001">
    <property type="protein sequence ID" value="MBA4610133.1"/>
    <property type="molecule type" value="Genomic_DNA"/>
</dbReference>
<evidence type="ECO:0000256" key="2">
    <source>
        <dbReference type="SAM" id="SignalP"/>
    </source>
</evidence>
<dbReference type="GO" id="GO:0016740">
    <property type="term" value="F:transferase activity"/>
    <property type="evidence" value="ECO:0007669"/>
    <property type="project" value="UniProtKB-KW"/>
</dbReference>
<reference evidence="4 5" key="1">
    <citation type="submission" date="2020-07" db="EMBL/GenBank/DDBJ databases">
        <authorList>
            <person name="Li M."/>
        </authorList>
    </citation>
    <scope>NUCLEOTIDE SEQUENCE [LARGE SCALE GENOMIC DNA]</scope>
    <source>
        <strain evidence="4 5">DSM 23284</strain>
    </source>
</reference>
<accession>A0A838XSZ0</accession>
<keyword evidence="1" id="KW-0677">Repeat</keyword>
<keyword evidence="5" id="KW-1185">Reference proteome</keyword>
<feature type="domain" description="Rhodanese" evidence="3">
    <location>
        <begin position="191"/>
        <end position="306"/>
    </location>
</feature>
<protein>
    <submittedName>
        <fullName evidence="4">Sulfurtransferase</fullName>
    </submittedName>
</protein>
<dbReference type="Gene3D" id="3.40.250.10">
    <property type="entry name" value="Rhodanese-like domain"/>
    <property type="match status" value="2"/>
</dbReference>
<name>A0A838XSZ0_9HYPH</name>
<feature type="domain" description="Rhodanese" evidence="3">
    <location>
        <begin position="43"/>
        <end position="162"/>
    </location>
</feature>
<dbReference type="SMART" id="SM00450">
    <property type="entry name" value="RHOD"/>
    <property type="match status" value="2"/>
</dbReference>
<feature type="signal peptide" evidence="2">
    <location>
        <begin position="1"/>
        <end position="25"/>
    </location>
</feature>
<dbReference type="CDD" id="cd01448">
    <property type="entry name" value="TST_Repeat_1"/>
    <property type="match status" value="1"/>
</dbReference>